<dbReference type="InterPro" id="IPR006603">
    <property type="entry name" value="PQ-loop_rpt"/>
</dbReference>
<comment type="caution">
    <text evidence="7">The sequence shown here is derived from an EMBL/GenBank/DDBJ whole genome shotgun (WGS) entry which is preliminary data.</text>
</comment>
<organism evidence="7 8">
    <name type="scientific">Stachybotrys elegans</name>
    <dbReference type="NCBI Taxonomy" id="80388"/>
    <lineage>
        <taxon>Eukaryota</taxon>
        <taxon>Fungi</taxon>
        <taxon>Dikarya</taxon>
        <taxon>Ascomycota</taxon>
        <taxon>Pezizomycotina</taxon>
        <taxon>Sordariomycetes</taxon>
        <taxon>Hypocreomycetidae</taxon>
        <taxon>Hypocreales</taxon>
        <taxon>Stachybotryaceae</taxon>
        <taxon>Stachybotrys</taxon>
    </lineage>
</organism>
<dbReference type="Proteomes" id="UP000813444">
    <property type="component" value="Unassembled WGS sequence"/>
</dbReference>
<evidence type="ECO:0000313" key="8">
    <source>
        <dbReference type="Proteomes" id="UP000813444"/>
    </source>
</evidence>
<dbReference type="OrthoDB" id="19344at2759"/>
<feature type="transmembrane region" description="Helical" evidence="6">
    <location>
        <begin position="26"/>
        <end position="45"/>
    </location>
</feature>
<keyword evidence="8" id="KW-1185">Reference proteome</keyword>
<feature type="transmembrane region" description="Helical" evidence="6">
    <location>
        <begin position="179"/>
        <end position="201"/>
    </location>
</feature>
<dbReference type="Pfam" id="PF04193">
    <property type="entry name" value="PQ-loop"/>
    <property type="match status" value="1"/>
</dbReference>
<evidence type="ECO:0000256" key="5">
    <source>
        <dbReference type="SAM" id="MobiDB-lite"/>
    </source>
</evidence>
<feature type="transmembrane region" description="Helical" evidence="6">
    <location>
        <begin position="57"/>
        <end position="77"/>
    </location>
</feature>
<reference evidence="7" key="1">
    <citation type="journal article" date="2021" name="Nat. Commun.">
        <title>Genetic determinants of endophytism in the Arabidopsis root mycobiome.</title>
        <authorList>
            <person name="Mesny F."/>
            <person name="Miyauchi S."/>
            <person name="Thiergart T."/>
            <person name="Pickel B."/>
            <person name="Atanasova L."/>
            <person name="Karlsson M."/>
            <person name="Huettel B."/>
            <person name="Barry K.W."/>
            <person name="Haridas S."/>
            <person name="Chen C."/>
            <person name="Bauer D."/>
            <person name="Andreopoulos W."/>
            <person name="Pangilinan J."/>
            <person name="LaButti K."/>
            <person name="Riley R."/>
            <person name="Lipzen A."/>
            <person name="Clum A."/>
            <person name="Drula E."/>
            <person name="Henrissat B."/>
            <person name="Kohler A."/>
            <person name="Grigoriev I.V."/>
            <person name="Martin F.M."/>
            <person name="Hacquard S."/>
        </authorList>
    </citation>
    <scope>NUCLEOTIDE SEQUENCE</scope>
    <source>
        <strain evidence="7">MPI-CAGE-CH-0235</strain>
    </source>
</reference>
<evidence type="ECO:0000256" key="6">
    <source>
        <dbReference type="SAM" id="Phobius"/>
    </source>
</evidence>
<dbReference type="PANTHER" id="PTHR16201:SF11">
    <property type="entry name" value="PQ-LOOP REPEAT-CONTAINING PROTEIN"/>
    <property type="match status" value="1"/>
</dbReference>
<evidence type="ECO:0000256" key="4">
    <source>
        <dbReference type="ARBA" id="ARBA00023136"/>
    </source>
</evidence>
<keyword evidence="4 6" id="KW-0472">Membrane</keyword>
<protein>
    <recommendedName>
        <fullName evidence="9">PQ loop repeat protein</fullName>
    </recommendedName>
</protein>
<sequence>MMDYDSHAPEPSQRCAQLSKPSVPQFVVSCLLITWLLAANIPQWVRIAKRQSAEGLSTFYILLGSMSGVCAVGNILMLPSTDEDMGCCRTNSTFACINGILGMLQVIMGIACFWVVLIMYVYYAEEEADAEIHGRRASLSGPDRTFRRARRAWIVLIVVCSFAFTILLASTVISRRFPWVAQTWADILGVGVALLACVQWLPQVLTSWHLGSLGSLSLVALSISAPYTWIFGVSMMLRVGVQGWSAWIVYLIVGFMQLILIAMGITYSVRDWQRPLPPSRSRNTSETPSNRPSFSQFQFGVWNGSRHSMVSSNVAPDEHRPLLAGHRSGGSAEAAGSPVQQIG</sequence>
<keyword evidence="2 6" id="KW-0812">Transmembrane</keyword>
<proteinExistence type="predicted"/>
<name>A0A8K0WN86_9HYPO</name>
<dbReference type="InterPro" id="IPR051415">
    <property type="entry name" value="LAAT-1"/>
</dbReference>
<dbReference type="Gene3D" id="1.20.1280.290">
    <property type="match status" value="1"/>
</dbReference>
<feature type="transmembrane region" description="Helical" evidence="6">
    <location>
        <begin position="152"/>
        <end position="173"/>
    </location>
</feature>
<keyword evidence="3 6" id="KW-1133">Transmembrane helix</keyword>
<feature type="region of interest" description="Disordered" evidence="5">
    <location>
        <begin position="320"/>
        <end position="343"/>
    </location>
</feature>
<dbReference type="EMBL" id="JAGPNK010000013">
    <property type="protein sequence ID" value="KAH7309810.1"/>
    <property type="molecule type" value="Genomic_DNA"/>
</dbReference>
<evidence type="ECO:0000256" key="2">
    <source>
        <dbReference type="ARBA" id="ARBA00022692"/>
    </source>
</evidence>
<evidence type="ECO:0008006" key="9">
    <source>
        <dbReference type="Google" id="ProtNLM"/>
    </source>
</evidence>
<dbReference type="GO" id="GO:0016020">
    <property type="term" value="C:membrane"/>
    <property type="evidence" value="ECO:0007669"/>
    <property type="project" value="UniProtKB-SubCell"/>
</dbReference>
<evidence type="ECO:0000256" key="3">
    <source>
        <dbReference type="ARBA" id="ARBA00022989"/>
    </source>
</evidence>
<gene>
    <name evidence="7" type="ORF">B0I35DRAFT_440666</name>
</gene>
<feature type="transmembrane region" description="Helical" evidence="6">
    <location>
        <begin position="213"/>
        <end position="232"/>
    </location>
</feature>
<evidence type="ECO:0000256" key="1">
    <source>
        <dbReference type="ARBA" id="ARBA00004141"/>
    </source>
</evidence>
<dbReference type="PANTHER" id="PTHR16201">
    <property type="entry name" value="SEVEN TRANSMEMBRANE PROTEIN 1-RELATED"/>
    <property type="match status" value="1"/>
</dbReference>
<comment type="subcellular location">
    <subcellularLocation>
        <location evidence="1">Membrane</location>
        <topology evidence="1">Multi-pass membrane protein</topology>
    </subcellularLocation>
</comment>
<feature type="transmembrane region" description="Helical" evidence="6">
    <location>
        <begin position="244"/>
        <end position="269"/>
    </location>
</feature>
<feature type="transmembrane region" description="Helical" evidence="6">
    <location>
        <begin position="97"/>
        <end position="123"/>
    </location>
</feature>
<dbReference type="AlphaFoldDB" id="A0A8K0WN86"/>
<accession>A0A8K0WN86</accession>
<evidence type="ECO:0000313" key="7">
    <source>
        <dbReference type="EMBL" id="KAH7309810.1"/>
    </source>
</evidence>